<dbReference type="EMBL" id="JBHSLU010000017">
    <property type="protein sequence ID" value="MFC5505504.1"/>
    <property type="molecule type" value="Genomic_DNA"/>
</dbReference>
<name>A0ABW0P126_9HYPH</name>
<evidence type="ECO:0000313" key="1">
    <source>
        <dbReference type="EMBL" id="MFC5505504.1"/>
    </source>
</evidence>
<dbReference type="Proteomes" id="UP001596060">
    <property type="component" value="Unassembled WGS sequence"/>
</dbReference>
<dbReference type="RefSeq" id="WP_377816692.1">
    <property type="nucleotide sequence ID" value="NZ_JBHSLU010000017.1"/>
</dbReference>
<organism evidence="1 2">
    <name type="scientific">Bosea massiliensis</name>
    <dbReference type="NCBI Taxonomy" id="151419"/>
    <lineage>
        <taxon>Bacteria</taxon>
        <taxon>Pseudomonadati</taxon>
        <taxon>Pseudomonadota</taxon>
        <taxon>Alphaproteobacteria</taxon>
        <taxon>Hyphomicrobiales</taxon>
        <taxon>Boseaceae</taxon>
        <taxon>Bosea</taxon>
    </lineage>
</organism>
<gene>
    <name evidence="1" type="ORF">ACFPN9_09565</name>
</gene>
<evidence type="ECO:0000313" key="2">
    <source>
        <dbReference type="Proteomes" id="UP001596060"/>
    </source>
</evidence>
<keyword evidence="2" id="KW-1185">Reference proteome</keyword>
<accession>A0ABW0P126</accession>
<evidence type="ECO:0008006" key="3">
    <source>
        <dbReference type="Google" id="ProtNLM"/>
    </source>
</evidence>
<proteinExistence type="predicted"/>
<protein>
    <recommendedName>
        <fullName evidence="3">Defence against restriction A N-terminal domain-containing protein</fullName>
    </recommendedName>
</protein>
<reference evidence="2" key="1">
    <citation type="journal article" date="2019" name="Int. J. Syst. Evol. Microbiol.">
        <title>The Global Catalogue of Microorganisms (GCM) 10K type strain sequencing project: providing services to taxonomists for standard genome sequencing and annotation.</title>
        <authorList>
            <consortium name="The Broad Institute Genomics Platform"/>
            <consortium name="The Broad Institute Genome Sequencing Center for Infectious Disease"/>
            <person name="Wu L."/>
            <person name="Ma J."/>
        </authorList>
    </citation>
    <scope>NUCLEOTIDE SEQUENCE [LARGE SCALE GENOMIC DNA]</scope>
    <source>
        <strain evidence="2">CCUG 43117</strain>
    </source>
</reference>
<sequence>MDRILAPRVRIAPASGEPQSGGIVSWPVTLSATICDLEKPDCHDAIQERISAWISERHGLEIAPGLSIQQIYDDQAIISAKFATKTGRGWTIRCRFGRVAFDLTLITEQGHSRLLLDVPSDCVGSDQVDIFHFLSSKFVAVRDGVQLHARPQLANIKTMPRLIEFIEDAGRKLPVVVVSLDENERRIATAAVDPFQLSKRLIGVAHVIIVPGDETYLLSTRFGKELSAYRRAIRVYGPGFSPTGPGASQTGRVIPFDEKTPDAVLTETARTAVRLLGRREEHVGFEDIYSLDSHLRLIPTSVAADLTESLHLRQKIAELEAALERRTAALQIAEARVAKLSKSQAPAACETQKRRSVAEVCDWAASHFSGQLDISKKAIKSAKGSALKDLETLKSALSVLAVEYRKMRVDGGKEAVRALDEALARLHLEAAPVAPRTLDSAKGRLSIEGTSTKLLADHHLRNKGNPNDPTKCIRVYFAWDENRKLAVVASVPGYLG</sequence>
<comment type="caution">
    <text evidence="1">The sequence shown here is derived from an EMBL/GenBank/DDBJ whole genome shotgun (WGS) entry which is preliminary data.</text>
</comment>